<gene>
    <name evidence="5" type="ORF">CC1G_06350</name>
</gene>
<dbReference type="Gene3D" id="1.10.132.20">
    <property type="entry name" value="Ribosome-recycling factor"/>
    <property type="match status" value="1"/>
</dbReference>
<dbReference type="PANTHER" id="PTHR20982">
    <property type="entry name" value="RIBOSOME RECYCLING FACTOR"/>
    <property type="match status" value="1"/>
</dbReference>
<accession>A8NTM1</accession>
<feature type="domain" description="Ribosome recycling factor" evidence="4">
    <location>
        <begin position="101"/>
        <end position="249"/>
    </location>
</feature>
<dbReference type="OMA" id="WFRKEVA"/>
<dbReference type="STRING" id="240176.A8NTM1"/>
<dbReference type="HOGENOM" id="CLU_092155_0_0_1"/>
<dbReference type="AlphaFoldDB" id="A8NTM1"/>
<reference evidence="5 6" key="1">
    <citation type="journal article" date="2010" name="Proc. Natl. Acad. Sci. U.S.A.">
        <title>Insights into evolution of multicellular fungi from the assembled chromosomes of the mushroom Coprinopsis cinerea (Coprinus cinereus).</title>
        <authorList>
            <person name="Stajich J.E."/>
            <person name="Wilke S.K."/>
            <person name="Ahren D."/>
            <person name="Au C.H."/>
            <person name="Birren B.W."/>
            <person name="Borodovsky M."/>
            <person name="Burns C."/>
            <person name="Canback B."/>
            <person name="Casselton L.A."/>
            <person name="Cheng C.K."/>
            <person name="Deng J."/>
            <person name="Dietrich F.S."/>
            <person name="Fargo D.C."/>
            <person name="Farman M.L."/>
            <person name="Gathman A.C."/>
            <person name="Goldberg J."/>
            <person name="Guigo R."/>
            <person name="Hoegger P.J."/>
            <person name="Hooker J.B."/>
            <person name="Huggins A."/>
            <person name="James T.Y."/>
            <person name="Kamada T."/>
            <person name="Kilaru S."/>
            <person name="Kodira C."/>
            <person name="Kues U."/>
            <person name="Kupfer D."/>
            <person name="Kwan H.S."/>
            <person name="Lomsadze A."/>
            <person name="Li W."/>
            <person name="Lilly W.W."/>
            <person name="Ma L.J."/>
            <person name="Mackey A.J."/>
            <person name="Manning G."/>
            <person name="Martin F."/>
            <person name="Muraguchi H."/>
            <person name="Natvig D.O."/>
            <person name="Palmerini H."/>
            <person name="Ramesh M.A."/>
            <person name="Rehmeyer C.J."/>
            <person name="Roe B.A."/>
            <person name="Shenoy N."/>
            <person name="Stanke M."/>
            <person name="Ter-Hovhannisyan V."/>
            <person name="Tunlid A."/>
            <person name="Velagapudi R."/>
            <person name="Vision T.J."/>
            <person name="Zeng Q."/>
            <person name="Zolan M.E."/>
            <person name="Pukkila P.J."/>
        </authorList>
    </citation>
    <scope>NUCLEOTIDE SEQUENCE [LARGE SCALE GENOMIC DNA]</scope>
    <source>
        <strain evidence="6">Okayama-7 / 130 / ATCC MYA-4618 / FGSC 9003</strain>
    </source>
</reference>
<dbReference type="SUPFAM" id="SSF55194">
    <property type="entry name" value="Ribosome recycling factor, RRF"/>
    <property type="match status" value="1"/>
</dbReference>
<dbReference type="KEGG" id="cci:CC1G_06350"/>
<dbReference type="InterPro" id="IPR002661">
    <property type="entry name" value="Ribosome_recyc_fac"/>
</dbReference>
<proteinExistence type="inferred from homology"/>
<dbReference type="Pfam" id="PF01765">
    <property type="entry name" value="RRF"/>
    <property type="match status" value="1"/>
</dbReference>
<organism evidence="5 6">
    <name type="scientific">Coprinopsis cinerea (strain Okayama-7 / 130 / ATCC MYA-4618 / FGSC 9003)</name>
    <name type="common">Inky cap fungus</name>
    <name type="synonym">Hormographiella aspergillata</name>
    <dbReference type="NCBI Taxonomy" id="240176"/>
    <lineage>
        <taxon>Eukaryota</taxon>
        <taxon>Fungi</taxon>
        <taxon>Dikarya</taxon>
        <taxon>Basidiomycota</taxon>
        <taxon>Agaricomycotina</taxon>
        <taxon>Agaricomycetes</taxon>
        <taxon>Agaricomycetidae</taxon>
        <taxon>Agaricales</taxon>
        <taxon>Agaricineae</taxon>
        <taxon>Psathyrellaceae</taxon>
        <taxon>Coprinopsis</taxon>
    </lineage>
</organism>
<comment type="similarity">
    <text evidence="1">Belongs to the RRF family.</text>
</comment>
<dbReference type="OrthoDB" id="407355at2759"/>
<evidence type="ECO:0000313" key="6">
    <source>
        <dbReference type="Proteomes" id="UP000001861"/>
    </source>
</evidence>
<evidence type="ECO:0000256" key="2">
    <source>
        <dbReference type="ARBA" id="ARBA00022917"/>
    </source>
</evidence>
<evidence type="ECO:0000256" key="1">
    <source>
        <dbReference type="ARBA" id="ARBA00005912"/>
    </source>
</evidence>
<dbReference type="GO" id="GO:0005739">
    <property type="term" value="C:mitochondrion"/>
    <property type="evidence" value="ECO:0007669"/>
    <property type="project" value="TreeGrafter"/>
</dbReference>
<comment type="caution">
    <text evidence="5">The sequence shown here is derived from an EMBL/GenBank/DDBJ whole genome shotgun (WGS) entry which is preliminary data.</text>
</comment>
<dbReference type="RefSeq" id="XP_001836265.2">
    <property type="nucleotide sequence ID" value="XM_001836213.2"/>
</dbReference>
<sequence>MSLLRSLAQRHLLATRLGRSQQLNALTTTTSPRLSSIAPVTQHRQYATKGKGKAKSTQNIVPGSKQKITDEAAQQEYAKAETTMKNAVDWFKKECAGYETRASGRITPAILSPVRVKLGSDPKDYRLEELATVGVREGSTLLITLFDEHNMKHIESALHTCGIPGVVPHRQDNRTIKVPIPKPTVESRLSLYAAAKKKAEEIRVQVRRQHSTSLKRGKFEKHSIEIEEFQKLTDRYIGEVDKILKDLQKATGGK</sequence>
<protein>
    <recommendedName>
        <fullName evidence="4">Ribosome recycling factor domain-containing protein</fullName>
    </recommendedName>
</protein>
<dbReference type="EMBL" id="AACS02000004">
    <property type="protein sequence ID" value="EAU85637.2"/>
    <property type="molecule type" value="Genomic_DNA"/>
</dbReference>
<dbReference type="InterPro" id="IPR036191">
    <property type="entry name" value="RRF_sf"/>
</dbReference>
<dbReference type="GO" id="GO:0043023">
    <property type="term" value="F:ribosomal large subunit binding"/>
    <property type="evidence" value="ECO:0007669"/>
    <property type="project" value="TreeGrafter"/>
</dbReference>
<dbReference type="InParanoid" id="A8NTM1"/>
<dbReference type="GO" id="GO:0006412">
    <property type="term" value="P:translation"/>
    <property type="evidence" value="ECO:0007669"/>
    <property type="project" value="UniProtKB-KW"/>
</dbReference>
<evidence type="ECO:0000256" key="3">
    <source>
        <dbReference type="ARBA" id="ARBA00024909"/>
    </source>
</evidence>
<keyword evidence="2" id="KW-0648">Protein biosynthesis</keyword>
<name>A8NTM1_COPC7</name>
<dbReference type="VEuPathDB" id="FungiDB:CC1G_06350"/>
<evidence type="ECO:0000259" key="4">
    <source>
        <dbReference type="Pfam" id="PF01765"/>
    </source>
</evidence>
<comment type="function">
    <text evidence="3">Necessary for protein synthesis in mitochondria. Functions as a ribosome recycling factor in mitochondria.</text>
</comment>
<dbReference type="eggNOG" id="KOG4759">
    <property type="taxonomic scope" value="Eukaryota"/>
</dbReference>
<dbReference type="Gene3D" id="3.30.1360.40">
    <property type="match status" value="1"/>
</dbReference>
<evidence type="ECO:0000313" key="5">
    <source>
        <dbReference type="EMBL" id="EAU85637.2"/>
    </source>
</evidence>
<dbReference type="InterPro" id="IPR023584">
    <property type="entry name" value="Ribosome_recyc_fac_dom"/>
</dbReference>
<keyword evidence="6" id="KW-1185">Reference proteome</keyword>
<dbReference type="PANTHER" id="PTHR20982:SF3">
    <property type="entry name" value="MITOCHONDRIAL RIBOSOME RECYCLING FACTOR PSEUDO 1"/>
    <property type="match status" value="1"/>
</dbReference>
<dbReference type="Proteomes" id="UP000001861">
    <property type="component" value="Unassembled WGS sequence"/>
</dbReference>
<dbReference type="GeneID" id="6012806"/>